<dbReference type="EMBL" id="JAVDXT010000001">
    <property type="protein sequence ID" value="MDR7377044.1"/>
    <property type="molecule type" value="Genomic_DNA"/>
</dbReference>
<name>A0ABU2C6Z4_9BURK</name>
<keyword evidence="4" id="KW-1185">Reference proteome</keyword>
<evidence type="ECO:0000259" key="2">
    <source>
        <dbReference type="PROSITE" id="PS51186"/>
    </source>
</evidence>
<accession>A0ABU2C6Z4</accession>
<dbReference type="Proteomes" id="UP001180487">
    <property type="component" value="Unassembled WGS sequence"/>
</dbReference>
<dbReference type="RefSeq" id="WP_310372431.1">
    <property type="nucleotide sequence ID" value="NZ_JAVDXT010000001.1"/>
</dbReference>
<evidence type="ECO:0000313" key="3">
    <source>
        <dbReference type="EMBL" id="MDR7377044.1"/>
    </source>
</evidence>
<dbReference type="PROSITE" id="PS51186">
    <property type="entry name" value="GNAT"/>
    <property type="match status" value="1"/>
</dbReference>
<feature type="domain" description="N-acetyltransferase" evidence="2">
    <location>
        <begin position="28"/>
        <end position="185"/>
    </location>
</feature>
<feature type="region of interest" description="Disordered" evidence="1">
    <location>
        <begin position="1"/>
        <end position="20"/>
    </location>
</feature>
<dbReference type="SUPFAM" id="SSF55729">
    <property type="entry name" value="Acyl-CoA N-acyltransferases (Nat)"/>
    <property type="match status" value="1"/>
</dbReference>
<evidence type="ECO:0000256" key="1">
    <source>
        <dbReference type="SAM" id="MobiDB-lite"/>
    </source>
</evidence>
<dbReference type="Gene3D" id="3.40.630.30">
    <property type="match status" value="1"/>
</dbReference>
<comment type="caution">
    <text evidence="3">The sequence shown here is derived from an EMBL/GenBank/DDBJ whole genome shotgun (WGS) entry which is preliminary data.</text>
</comment>
<dbReference type="CDD" id="cd04301">
    <property type="entry name" value="NAT_SF"/>
    <property type="match status" value="1"/>
</dbReference>
<organism evidence="3 4">
    <name type="scientific">Rhodoferax ferrireducens</name>
    <dbReference type="NCBI Taxonomy" id="192843"/>
    <lineage>
        <taxon>Bacteria</taxon>
        <taxon>Pseudomonadati</taxon>
        <taxon>Pseudomonadota</taxon>
        <taxon>Betaproteobacteria</taxon>
        <taxon>Burkholderiales</taxon>
        <taxon>Comamonadaceae</taxon>
        <taxon>Rhodoferax</taxon>
    </lineage>
</organism>
<evidence type="ECO:0000313" key="4">
    <source>
        <dbReference type="Proteomes" id="UP001180487"/>
    </source>
</evidence>
<proteinExistence type="predicted"/>
<protein>
    <submittedName>
        <fullName evidence="3">Acetyltransferase</fullName>
    </submittedName>
</protein>
<dbReference type="InterPro" id="IPR000182">
    <property type="entry name" value="GNAT_dom"/>
</dbReference>
<gene>
    <name evidence="3" type="ORF">J2X19_001702</name>
</gene>
<reference evidence="3 4" key="1">
    <citation type="submission" date="2023-07" db="EMBL/GenBank/DDBJ databases">
        <title>Sorghum-associated microbial communities from plants grown in Nebraska, USA.</title>
        <authorList>
            <person name="Schachtman D."/>
        </authorList>
    </citation>
    <scope>NUCLEOTIDE SEQUENCE [LARGE SCALE GENOMIC DNA]</scope>
    <source>
        <strain evidence="3 4">BE313</strain>
    </source>
</reference>
<dbReference type="InterPro" id="IPR016181">
    <property type="entry name" value="Acyl_CoA_acyltransferase"/>
</dbReference>
<dbReference type="Pfam" id="PF00583">
    <property type="entry name" value="Acetyltransf_1"/>
    <property type="match status" value="1"/>
</dbReference>
<sequence>MFTFQTLQTPPPRPEDHDHWRLRDGTQLTLRPMQAQDGRLLDDMLERLSPHARRNRFHGGVNSRPALLDCLQAPGQMAFIVTAERQQQLQVVAEARYAVDSLGDSAEFALVVDERWQRRGLGERAMRALANTAAHTGLRWLHGDVLADNRAMLALMRRCRFCCTPDAEDPRLVHAESALHVARHA</sequence>